<evidence type="ECO:0000313" key="1">
    <source>
        <dbReference type="EMBL" id="GFD57683.1"/>
    </source>
</evidence>
<comment type="caution">
    <text evidence="1">The sequence shown here is derived from an EMBL/GenBank/DDBJ whole genome shotgun (WGS) entry which is preliminary data.</text>
</comment>
<sequence length="87" mass="8860">GVDLQRLDDAFDGRGHRGAGDAVVDGDAGGAGLGEVGALVVQVLGGVRAEAVLRLLNLALDLVDGGLCTRNRQRGGVHLAARFRCLA</sequence>
<feature type="non-terminal residue" evidence="1">
    <location>
        <position position="1"/>
    </location>
</feature>
<dbReference type="EMBL" id="BKCJ011843898">
    <property type="protein sequence ID" value="GFD57683.1"/>
    <property type="molecule type" value="Genomic_DNA"/>
</dbReference>
<organism evidence="1">
    <name type="scientific">Tanacetum cinerariifolium</name>
    <name type="common">Dalmatian daisy</name>
    <name type="synonym">Chrysanthemum cinerariifolium</name>
    <dbReference type="NCBI Taxonomy" id="118510"/>
    <lineage>
        <taxon>Eukaryota</taxon>
        <taxon>Viridiplantae</taxon>
        <taxon>Streptophyta</taxon>
        <taxon>Embryophyta</taxon>
        <taxon>Tracheophyta</taxon>
        <taxon>Spermatophyta</taxon>
        <taxon>Magnoliopsida</taxon>
        <taxon>eudicotyledons</taxon>
        <taxon>Gunneridae</taxon>
        <taxon>Pentapetalae</taxon>
        <taxon>asterids</taxon>
        <taxon>campanulids</taxon>
        <taxon>Asterales</taxon>
        <taxon>Asteraceae</taxon>
        <taxon>Asteroideae</taxon>
        <taxon>Anthemideae</taxon>
        <taxon>Anthemidinae</taxon>
        <taxon>Tanacetum</taxon>
    </lineage>
</organism>
<accession>A0A699XET5</accession>
<dbReference type="AlphaFoldDB" id="A0A699XET5"/>
<gene>
    <name evidence="1" type="ORF">Tci_929652</name>
</gene>
<proteinExistence type="predicted"/>
<reference evidence="1" key="1">
    <citation type="journal article" date="2019" name="Sci. Rep.">
        <title>Draft genome of Tanacetum cinerariifolium, the natural source of mosquito coil.</title>
        <authorList>
            <person name="Yamashiro T."/>
            <person name="Shiraishi A."/>
            <person name="Satake H."/>
            <person name="Nakayama K."/>
        </authorList>
    </citation>
    <scope>NUCLEOTIDE SEQUENCE</scope>
</reference>
<feature type="non-terminal residue" evidence="1">
    <location>
        <position position="87"/>
    </location>
</feature>
<protein>
    <submittedName>
        <fullName evidence="1">Uncharacterized protein</fullName>
    </submittedName>
</protein>
<name>A0A699XET5_TANCI</name>